<comment type="caution">
    <text evidence="6">The sequence shown here is derived from an EMBL/GenBank/DDBJ whole genome shotgun (WGS) entry which is preliminary data.</text>
</comment>
<evidence type="ECO:0000259" key="5">
    <source>
        <dbReference type="PROSITE" id="PS50072"/>
    </source>
</evidence>
<dbReference type="PROSITE" id="PS50072">
    <property type="entry name" value="CSA_PPIASE_2"/>
    <property type="match status" value="1"/>
</dbReference>
<feature type="domain" description="PPIase cyclophilin-type" evidence="5">
    <location>
        <begin position="35"/>
        <end position="199"/>
    </location>
</feature>
<organism evidence="6 7">
    <name type="scientific">Babesia ovis</name>
    <dbReference type="NCBI Taxonomy" id="5869"/>
    <lineage>
        <taxon>Eukaryota</taxon>
        <taxon>Sar</taxon>
        <taxon>Alveolata</taxon>
        <taxon>Apicomplexa</taxon>
        <taxon>Aconoidasida</taxon>
        <taxon>Piroplasmida</taxon>
        <taxon>Babesiidae</taxon>
        <taxon>Babesia</taxon>
    </lineage>
</organism>
<dbReference type="PIRSF" id="PIRSF001467">
    <property type="entry name" value="Peptidylpro_ismrse"/>
    <property type="match status" value="1"/>
</dbReference>
<dbReference type="AlphaFoldDB" id="A0A9W5TDC9"/>
<dbReference type="GO" id="GO:0006457">
    <property type="term" value="P:protein folding"/>
    <property type="evidence" value="ECO:0007669"/>
    <property type="project" value="TreeGrafter"/>
</dbReference>
<dbReference type="PANTHER" id="PTHR11071">
    <property type="entry name" value="PEPTIDYL-PROLYL CIS-TRANS ISOMERASE"/>
    <property type="match status" value="1"/>
</dbReference>
<dbReference type="PANTHER" id="PTHR11071:SF561">
    <property type="entry name" value="PEPTIDYL-PROLYL CIS-TRANS ISOMERASE D-RELATED"/>
    <property type="match status" value="1"/>
</dbReference>
<dbReference type="EC" id="5.2.1.8" evidence="4"/>
<dbReference type="FunFam" id="2.40.100.10:FF:000025">
    <property type="entry name" value="Peptidyl-prolyl cis-trans isomerase CYP19-2"/>
    <property type="match status" value="1"/>
</dbReference>
<keyword evidence="7" id="KW-1185">Reference proteome</keyword>
<dbReference type="GO" id="GO:0005737">
    <property type="term" value="C:cytoplasm"/>
    <property type="evidence" value="ECO:0007669"/>
    <property type="project" value="TreeGrafter"/>
</dbReference>
<comment type="function">
    <text evidence="4">PPIases accelerate the folding of proteins. It catalyzes the cis-trans isomerization of proline imidic peptide bonds in oligopeptides.</text>
</comment>
<name>A0A9W5TDC9_BABOV</name>
<comment type="catalytic activity">
    <reaction evidence="1 4">
        <text>[protein]-peptidylproline (omega=180) = [protein]-peptidylproline (omega=0)</text>
        <dbReference type="Rhea" id="RHEA:16237"/>
        <dbReference type="Rhea" id="RHEA-COMP:10747"/>
        <dbReference type="Rhea" id="RHEA-COMP:10748"/>
        <dbReference type="ChEBI" id="CHEBI:83833"/>
        <dbReference type="ChEBI" id="CHEBI:83834"/>
        <dbReference type="EC" id="5.2.1.8"/>
    </reaction>
</comment>
<dbReference type="EMBL" id="BLIY01000015">
    <property type="protein sequence ID" value="GFE54377.1"/>
    <property type="molecule type" value="Genomic_DNA"/>
</dbReference>
<protein>
    <recommendedName>
        <fullName evidence="4">Peptidyl-prolyl cis-trans isomerase</fullName>
        <shortName evidence="4">PPIase</shortName>
        <ecNumber evidence="4">5.2.1.8</ecNumber>
    </recommendedName>
</protein>
<dbReference type="InterPro" id="IPR029000">
    <property type="entry name" value="Cyclophilin-like_dom_sf"/>
</dbReference>
<evidence type="ECO:0000256" key="3">
    <source>
        <dbReference type="ARBA" id="ARBA00023235"/>
    </source>
</evidence>
<gene>
    <name evidence="6" type="ORF">BaOVIS_017810</name>
</gene>
<dbReference type="SUPFAM" id="SSF50891">
    <property type="entry name" value="Cyclophilin-like"/>
    <property type="match status" value="1"/>
</dbReference>
<dbReference type="Pfam" id="PF00160">
    <property type="entry name" value="Pro_isomerase"/>
    <property type="match status" value="1"/>
</dbReference>
<dbReference type="Gene3D" id="2.40.100.10">
    <property type="entry name" value="Cyclophilin-like"/>
    <property type="match status" value="1"/>
</dbReference>
<proteinExistence type="inferred from homology"/>
<dbReference type="GO" id="GO:0016018">
    <property type="term" value="F:cyclosporin A binding"/>
    <property type="evidence" value="ECO:0007669"/>
    <property type="project" value="TreeGrafter"/>
</dbReference>
<evidence type="ECO:0000256" key="1">
    <source>
        <dbReference type="ARBA" id="ARBA00000971"/>
    </source>
</evidence>
<evidence type="ECO:0000313" key="6">
    <source>
        <dbReference type="EMBL" id="GFE54377.1"/>
    </source>
</evidence>
<evidence type="ECO:0000313" key="7">
    <source>
        <dbReference type="Proteomes" id="UP001057455"/>
    </source>
</evidence>
<dbReference type="GO" id="GO:0003755">
    <property type="term" value="F:peptidyl-prolyl cis-trans isomerase activity"/>
    <property type="evidence" value="ECO:0007669"/>
    <property type="project" value="UniProtKB-UniRule"/>
</dbReference>
<reference evidence="6" key="1">
    <citation type="submission" date="2019-12" db="EMBL/GenBank/DDBJ databases">
        <title>Genome sequence of Babesia ovis.</title>
        <authorList>
            <person name="Yamagishi J."/>
            <person name="Sevinc F."/>
            <person name="Xuan X."/>
        </authorList>
    </citation>
    <scope>NUCLEOTIDE SEQUENCE</scope>
    <source>
        <strain evidence="6">Selcuk</strain>
    </source>
</reference>
<dbReference type="PRINTS" id="PR00153">
    <property type="entry name" value="CSAPPISMRASE"/>
</dbReference>
<dbReference type="InterPro" id="IPR002130">
    <property type="entry name" value="Cyclophilin-type_PPIase_dom"/>
</dbReference>
<dbReference type="OrthoDB" id="193499at2759"/>
<dbReference type="InterPro" id="IPR024936">
    <property type="entry name" value="Cyclophilin-type_PPIase"/>
</dbReference>
<dbReference type="Proteomes" id="UP001057455">
    <property type="component" value="Unassembled WGS sequence"/>
</dbReference>
<comment type="similarity">
    <text evidence="4">Belongs to the cyclophilin-type PPIase family.</text>
</comment>
<evidence type="ECO:0000256" key="4">
    <source>
        <dbReference type="RuleBase" id="RU363019"/>
    </source>
</evidence>
<accession>A0A9W5TDC9</accession>
<keyword evidence="2 4" id="KW-0697">Rotamase</keyword>
<keyword evidence="3 4" id="KW-0413">Isomerase</keyword>
<evidence type="ECO:0000256" key="2">
    <source>
        <dbReference type="ARBA" id="ARBA00023110"/>
    </source>
</evidence>
<sequence>MATGNNEDLSKGDKPLGGPPYLTDYMTNPDNPVVFLDIQVGSHPIGRLKIELFADKVPRTAENFRQFCTGEFKHDSCSVGYKGALFHKVVADCMVQGGDFVKGDGSGCLSIYGHSFADENFVLKHTRCGILSMSNTGPNSNGCQFNIVTKPCDWMDGKHVVFGCLIDDESILVLRKMESVTVGDNYRPKLPISIAQCGQL</sequence>